<accession>F2TSX2</accession>
<sequence length="118" mass="13063">MREKLQIELLKVTVSEIKLSPGFSLNDHTESYITVLAERGGSVVTAVREMRNEMNTDKPTDRRDNISLQDTVTTAVAVKEVGEEEDVIMRAVLSQLIDTAVFTFNLAFLTVMEATAAS</sequence>
<gene>
    <name evidence="1" type="ORF">BDDG_09280</name>
</gene>
<name>F2TSX2_AJEDA</name>
<dbReference type="EMBL" id="GG749536">
    <property type="protein sequence ID" value="EGE86335.1"/>
    <property type="molecule type" value="Genomic_DNA"/>
</dbReference>
<dbReference type="HOGENOM" id="CLU_140102_0_1_1"/>
<organism evidence="1">
    <name type="scientific">Ajellomyces dermatitidis (strain ATCC 18188 / CBS 674.68)</name>
    <name type="common">Blastomyces dermatitidis</name>
    <dbReference type="NCBI Taxonomy" id="653446"/>
    <lineage>
        <taxon>Eukaryota</taxon>
        <taxon>Fungi</taxon>
        <taxon>Dikarya</taxon>
        <taxon>Ascomycota</taxon>
        <taxon>Pezizomycotina</taxon>
        <taxon>Eurotiomycetes</taxon>
        <taxon>Eurotiomycetidae</taxon>
        <taxon>Onygenales</taxon>
        <taxon>Ajellomycetaceae</taxon>
        <taxon>Blastomyces</taxon>
    </lineage>
</organism>
<evidence type="ECO:0000313" key="1">
    <source>
        <dbReference type="EMBL" id="EGE86335.1"/>
    </source>
</evidence>
<proteinExistence type="predicted"/>
<reference evidence="1" key="1">
    <citation type="submission" date="2010-03" db="EMBL/GenBank/DDBJ databases">
        <title>Annotation of Blastomyces dermatitidis strain ATCC 18188.</title>
        <authorList>
            <consortium name="The Broad Institute Genome Sequencing Platform"/>
            <consortium name="Broad Institute Genome Sequencing Center for Infectious Disease."/>
            <person name="Cuomo C."/>
            <person name="Klein B."/>
            <person name="Sullivan T."/>
            <person name="Heitman J."/>
            <person name="Young S."/>
            <person name="Zeng Q."/>
            <person name="Gargeya S."/>
            <person name="Alvarado L."/>
            <person name="Berlin A.M."/>
            <person name="Chapman S.B."/>
            <person name="Chen Z."/>
            <person name="Freedman E."/>
            <person name="Gellesch M."/>
            <person name="Goldberg J."/>
            <person name="Griggs A."/>
            <person name="Gujja S."/>
            <person name="Heilman E."/>
            <person name="Heiman D."/>
            <person name="Howarth C."/>
            <person name="Mehta T."/>
            <person name="Neiman D."/>
            <person name="Pearson M."/>
            <person name="Roberts A."/>
            <person name="Saif S."/>
            <person name="Shea T."/>
            <person name="Shenoy N."/>
            <person name="Sisk P."/>
            <person name="Stolte C."/>
            <person name="Sykes S."/>
            <person name="White J."/>
            <person name="Yandava C."/>
            <person name="Haas B."/>
            <person name="Nusbaum C."/>
            <person name="Birren B."/>
        </authorList>
    </citation>
    <scope>NUCLEOTIDE SEQUENCE</scope>
    <source>
        <strain evidence="1">ATCC 18188</strain>
    </source>
</reference>
<dbReference type="AlphaFoldDB" id="F2TSX2"/>
<protein>
    <submittedName>
        <fullName evidence="1">Uncharacterized protein</fullName>
    </submittedName>
</protein>
<dbReference type="Proteomes" id="UP000007802">
    <property type="component" value="Unassembled WGS sequence"/>
</dbReference>